<dbReference type="Gene3D" id="2.130.10.130">
    <property type="entry name" value="Integrin alpha, N-terminal"/>
    <property type="match status" value="2"/>
</dbReference>
<sequence length="211" mass="22229">KITIVVGARWNDDNGGDSGSAHVFVRSGEEWSQQYKLLAPDGAAGDRFGESVTTSQDTIVVGAPGDDDNGGSSGSAHVFVRNGEEWSHQVKLLAPDGAANDRFGESVAVNENIIVVGAPWDDDNGEDTVTSTPLNCHQAVQSQAGIRTLKMTDHAPKPCTNPLPALEPSTSTATSKSCLRRGFESQKMAAQPDLASQAVGNNHVTTWVTSE</sequence>
<evidence type="ECO:0000256" key="1">
    <source>
        <dbReference type="ARBA" id="ARBA00022729"/>
    </source>
</evidence>
<name>K0THK1_THAOC</name>
<keyword evidence="1" id="KW-0732">Signal</keyword>
<organism evidence="2 3">
    <name type="scientific">Thalassiosira oceanica</name>
    <name type="common">Marine diatom</name>
    <dbReference type="NCBI Taxonomy" id="159749"/>
    <lineage>
        <taxon>Eukaryota</taxon>
        <taxon>Sar</taxon>
        <taxon>Stramenopiles</taxon>
        <taxon>Ochrophyta</taxon>
        <taxon>Bacillariophyta</taxon>
        <taxon>Coscinodiscophyceae</taxon>
        <taxon>Thalassiosirophycidae</taxon>
        <taxon>Thalassiosirales</taxon>
        <taxon>Thalassiosiraceae</taxon>
        <taxon>Thalassiosira</taxon>
    </lineage>
</organism>
<dbReference type="PANTHER" id="PTHR36220:SF1">
    <property type="entry name" value="GAMMA TUBULIN COMPLEX COMPONENT C-TERMINAL DOMAIN-CONTAINING PROTEIN"/>
    <property type="match status" value="1"/>
</dbReference>
<evidence type="ECO:0000313" key="3">
    <source>
        <dbReference type="Proteomes" id="UP000266841"/>
    </source>
</evidence>
<proteinExistence type="predicted"/>
<dbReference type="InterPro" id="IPR013517">
    <property type="entry name" value="FG-GAP"/>
</dbReference>
<accession>K0THK1</accession>
<gene>
    <name evidence="2" type="ORF">THAOC_01262</name>
</gene>
<dbReference type="EMBL" id="AGNL01001530">
    <property type="protein sequence ID" value="EJK76945.1"/>
    <property type="molecule type" value="Genomic_DNA"/>
</dbReference>
<dbReference type="OrthoDB" id="188207at2759"/>
<comment type="caution">
    <text evidence="2">The sequence shown here is derived from an EMBL/GenBank/DDBJ whole genome shotgun (WGS) entry which is preliminary data.</text>
</comment>
<keyword evidence="3" id="KW-1185">Reference proteome</keyword>
<protein>
    <submittedName>
        <fullName evidence="2">Uncharacterized protein</fullName>
    </submittedName>
</protein>
<dbReference type="Proteomes" id="UP000266841">
    <property type="component" value="Unassembled WGS sequence"/>
</dbReference>
<dbReference type="SUPFAM" id="SSF69318">
    <property type="entry name" value="Integrin alpha N-terminal domain"/>
    <property type="match status" value="1"/>
</dbReference>
<reference evidence="2 3" key="1">
    <citation type="journal article" date="2012" name="Genome Biol.">
        <title>Genome and low-iron response of an oceanic diatom adapted to chronic iron limitation.</title>
        <authorList>
            <person name="Lommer M."/>
            <person name="Specht M."/>
            <person name="Roy A.S."/>
            <person name="Kraemer L."/>
            <person name="Andreson R."/>
            <person name="Gutowska M.A."/>
            <person name="Wolf J."/>
            <person name="Bergner S.V."/>
            <person name="Schilhabel M.B."/>
            <person name="Klostermeier U.C."/>
            <person name="Beiko R.G."/>
            <person name="Rosenstiel P."/>
            <person name="Hippler M."/>
            <person name="Laroche J."/>
        </authorList>
    </citation>
    <scope>NUCLEOTIDE SEQUENCE [LARGE SCALE GENOMIC DNA]</scope>
    <source>
        <strain evidence="2 3">CCMP1005</strain>
    </source>
</reference>
<dbReference type="InterPro" id="IPR028994">
    <property type="entry name" value="Integrin_alpha_N"/>
</dbReference>
<dbReference type="AlphaFoldDB" id="K0THK1"/>
<evidence type="ECO:0000313" key="2">
    <source>
        <dbReference type="EMBL" id="EJK76945.1"/>
    </source>
</evidence>
<feature type="non-terminal residue" evidence="2">
    <location>
        <position position="1"/>
    </location>
</feature>
<dbReference type="Pfam" id="PF14312">
    <property type="entry name" value="FG-GAP_2"/>
    <property type="match status" value="3"/>
</dbReference>
<dbReference type="PANTHER" id="PTHR36220">
    <property type="entry name" value="UNNAMED PRODUCT"/>
    <property type="match status" value="1"/>
</dbReference>